<sequence>MAMSAPRPSYSGCAGRKRSTPISFFGISDSRNEGSVRRNPPAGAEAVVSSAGGGGEDDEGITVAATALLGLGPRVVTAATAVVVPKWTGAAQAETARRRRTWAWATGLCSAAAAAEPPCHMRCPDTSRFRDFESF</sequence>
<organism evidence="2">
    <name type="scientific">Arundo donax</name>
    <name type="common">Giant reed</name>
    <name type="synonym">Donax arundinaceus</name>
    <dbReference type="NCBI Taxonomy" id="35708"/>
    <lineage>
        <taxon>Eukaryota</taxon>
        <taxon>Viridiplantae</taxon>
        <taxon>Streptophyta</taxon>
        <taxon>Embryophyta</taxon>
        <taxon>Tracheophyta</taxon>
        <taxon>Spermatophyta</taxon>
        <taxon>Magnoliopsida</taxon>
        <taxon>Liliopsida</taxon>
        <taxon>Poales</taxon>
        <taxon>Poaceae</taxon>
        <taxon>PACMAD clade</taxon>
        <taxon>Arundinoideae</taxon>
        <taxon>Arundineae</taxon>
        <taxon>Arundo</taxon>
    </lineage>
</organism>
<protein>
    <submittedName>
        <fullName evidence="2">Uncharacterized protein</fullName>
    </submittedName>
</protein>
<reference evidence="2" key="1">
    <citation type="submission" date="2014-09" db="EMBL/GenBank/DDBJ databases">
        <authorList>
            <person name="Magalhaes I.L.F."/>
            <person name="Oliveira U."/>
            <person name="Santos F.R."/>
            <person name="Vidigal T.H.D.A."/>
            <person name="Brescovit A.D."/>
            <person name="Santos A.J."/>
        </authorList>
    </citation>
    <scope>NUCLEOTIDE SEQUENCE</scope>
    <source>
        <tissue evidence="2">Shoot tissue taken approximately 20 cm above the soil surface</tissue>
    </source>
</reference>
<dbReference type="EMBL" id="GBRH01237268">
    <property type="protein sequence ID" value="JAD60627.1"/>
    <property type="molecule type" value="Transcribed_RNA"/>
</dbReference>
<evidence type="ECO:0000256" key="1">
    <source>
        <dbReference type="SAM" id="MobiDB-lite"/>
    </source>
</evidence>
<accession>A0A0A9BN08</accession>
<name>A0A0A9BN08_ARUDO</name>
<proteinExistence type="predicted"/>
<dbReference type="AlphaFoldDB" id="A0A0A9BN08"/>
<reference evidence="2" key="2">
    <citation type="journal article" date="2015" name="Data Brief">
        <title>Shoot transcriptome of the giant reed, Arundo donax.</title>
        <authorList>
            <person name="Barrero R.A."/>
            <person name="Guerrero F.D."/>
            <person name="Moolhuijzen P."/>
            <person name="Goolsby J.A."/>
            <person name="Tidwell J."/>
            <person name="Bellgard S.E."/>
            <person name="Bellgard M.I."/>
        </authorList>
    </citation>
    <scope>NUCLEOTIDE SEQUENCE</scope>
    <source>
        <tissue evidence="2">Shoot tissue taken approximately 20 cm above the soil surface</tissue>
    </source>
</reference>
<feature type="region of interest" description="Disordered" evidence="1">
    <location>
        <begin position="1"/>
        <end position="56"/>
    </location>
</feature>
<evidence type="ECO:0000313" key="2">
    <source>
        <dbReference type="EMBL" id="JAD60627.1"/>
    </source>
</evidence>